<evidence type="ECO:0000256" key="4">
    <source>
        <dbReference type="ARBA" id="ARBA00022777"/>
    </source>
</evidence>
<organism evidence="9">
    <name type="scientific">marine sediment metagenome</name>
    <dbReference type="NCBI Taxonomy" id="412755"/>
    <lineage>
        <taxon>unclassified sequences</taxon>
        <taxon>metagenomes</taxon>
        <taxon>ecological metagenomes</taxon>
    </lineage>
</organism>
<evidence type="ECO:0000259" key="8">
    <source>
        <dbReference type="PROSITE" id="PS50110"/>
    </source>
</evidence>
<name>X0S1B7_9ZZZZ</name>
<reference evidence="9" key="1">
    <citation type="journal article" date="2014" name="Front. Microbiol.">
        <title>High frequency of phylogenetically diverse reductive dehalogenase-homologous genes in deep subseafloor sedimentary metagenomes.</title>
        <authorList>
            <person name="Kawai M."/>
            <person name="Futagami T."/>
            <person name="Toyoda A."/>
            <person name="Takaki Y."/>
            <person name="Nishi S."/>
            <person name="Hori S."/>
            <person name="Arai W."/>
            <person name="Tsubouchi T."/>
            <person name="Morono Y."/>
            <person name="Uchiyama I."/>
            <person name="Ito T."/>
            <person name="Fujiyama A."/>
            <person name="Inagaki F."/>
            <person name="Takami H."/>
        </authorList>
    </citation>
    <scope>NUCLEOTIDE SEQUENCE</scope>
    <source>
        <strain evidence="9">Expedition CK06-06</strain>
    </source>
</reference>
<dbReference type="PROSITE" id="PS50109">
    <property type="entry name" value="HIS_KIN"/>
    <property type="match status" value="1"/>
</dbReference>
<evidence type="ECO:0000256" key="1">
    <source>
        <dbReference type="ARBA" id="ARBA00022553"/>
    </source>
</evidence>
<dbReference type="PRINTS" id="PR00344">
    <property type="entry name" value="BCTRLSENSOR"/>
</dbReference>
<dbReference type="Gene3D" id="3.30.565.10">
    <property type="entry name" value="Histidine kinase-like ATPase, C-terminal domain"/>
    <property type="match status" value="1"/>
</dbReference>
<dbReference type="CDD" id="cd00082">
    <property type="entry name" value="HisKA"/>
    <property type="match status" value="1"/>
</dbReference>
<feature type="domain" description="Histidine kinase" evidence="7">
    <location>
        <begin position="113"/>
        <end position="323"/>
    </location>
</feature>
<dbReference type="GO" id="GO:0000155">
    <property type="term" value="F:phosphorelay sensor kinase activity"/>
    <property type="evidence" value="ECO:0007669"/>
    <property type="project" value="InterPro"/>
</dbReference>
<keyword evidence="3" id="KW-0547">Nucleotide-binding</keyword>
<dbReference type="AlphaFoldDB" id="X0S1B7"/>
<dbReference type="Gene3D" id="3.40.50.2300">
    <property type="match status" value="1"/>
</dbReference>
<dbReference type="InterPro" id="IPR011006">
    <property type="entry name" value="CheY-like_superfamily"/>
</dbReference>
<dbReference type="Pfam" id="PF00072">
    <property type="entry name" value="Response_reg"/>
    <property type="match status" value="1"/>
</dbReference>
<dbReference type="SMART" id="SM00387">
    <property type="entry name" value="HATPase_c"/>
    <property type="match status" value="1"/>
</dbReference>
<evidence type="ECO:0000256" key="6">
    <source>
        <dbReference type="ARBA" id="ARBA00023012"/>
    </source>
</evidence>
<evidence type="ECO:0000313" key="9">
    <source>
        <dbReference type="EMBL" id="GAF74868.1"/>
    </source>
</evidence>
<dbReference type="InterPro" id="IPR036097">
    <property type="entry name" value="HisK_dim/P_sf"/>
</dbReference>
<keyword evidence="6" id="KW-0902">Two-component regulatory system</keyword>
<evidence type="ECO:0000256" key="3">
    <source>
        <dbReference type="ARBA" id="ARBA00022741"/>
    </source>
</evidence>
<dbReference type="Gene3D" id="1.10.287.130">
    <property type="match status" value="1"/>
</dbReference>
<feature type="domain" description="Response regulatory" evidence="8">
    <location>
        <begin position="1"/>
        <end position="88"/>
    </location>
</feature>
<dbReference type="InterPro" id="IPR001789">
    <property type="entry name" value="Sig_transdc_resp-reg_receiver"/>
</dbReference>
<keyword evidence="5" id="KW-0067">ATP-binding</keyword>
<dbReference type="SUPFAM" id="SSF47384">
    <property type="entry name" value="Homodimeric domain of signal transducing histidine kinase"/>
    <property type="match status" value="1"/>
</dbReference>
<comment type="caution">
    <text evidence="9">The sequence shown here is derived from an EMBL/GenBank/DDBJ whole genome shotgun (WGS) entry which is preliminary data.</text>
</comment>
<gene>
    <name evidence="9" type="ORF">S01H1_10855</name>
</gene>
<accession>X0S1B7</accession>
<dbReference type="InterPro" id="IPR005467">
    <property type="entry name" value="His_kinase_dom"/>
</dbReference>
<dbReference type="InterPro" id="IPR036890">
    <property type="entry name" value="HATPase_C_sf"/>
</dbReference>
<protein>
    <recommendedName>
        <fullName evidence="10">Histidine kinase domain-containing protein</fullName>
    </recommendedName>
</protein>
<dbReference type="SMART" id="SM00388">
    <property type="entry name" value="HisKA"/>
    <property type="match status" value="1"/>
</dbReference>
<evidence type="ECO:0008006" key="10">
    <source>
        <dbReference type="Google" id="ProtNLM"/>
    </source>
</evidence>
<evidence type="ECO:0000259" key="7">
    <source>
        <dbReference type="PROSITE" id="PS50109"/>
    </source>
</evidence>
<sequence length="329" mass="35960">CVDRLSLGLKRLAVGGIDVLLLDLSLPDDQGLNVCVRAHTQAPHVPIVVLTGLDDETMAASTLQIGAQDYLVKGQVDSIVLLRSIRYAIERKLAEEQLQHSQLLASLGKMTAGIAHEVNNPLGSILLYSELLMASDVPSRIKKDLRVIHDEAKRATRIMTALLTYGRRVKPQMHRLNLHVTLKKVLSMRRYEEKVHNITVSTNLRDGPLYVKGDSSQLAQLFMNLMLNAEEALGESNGGNIVVATQIDGKWAKVSIADDGIGIPQENLSQVFHPFFTTKPVGEGTGLGLSTCYGIVIGHKGLIYADNNEMGGATFTLELPLAQTRRQGR</sequence>
<keyword evidence="2" id="KW-0808">Transferase</keyword>
<dbReference type="Pfam" id="PF02518">
    <property type="entry name" value="HATPase_c"/>
    <property type="match status" value="1"/>
</dbReference>
<dbReference type="InterPro" id="IPR003594">
    <property type="entry name" value="HATPase_dom"/>
</dbReference>
<proteinExistence type="predicted"/>
<dbReference type="InterPro" id="IPR004358">
    <property type="entry name" value="Sig_transdc_His_kin-like_C"/>
</dbReference>
<dbReference type="InterPro" id="IPR003661">
    <property type="entry name" value="HisK_dim/P_dom"/>
</dbReference>
<keyword evidence="4" id="KW-0418">Kinase</keyword>
<dbReference type="SUPFAM" id="SSF52172">
    <property type="entry name" value="CheY-like"/>
    <property type="match status" value="1"/>
</dbReference>
<dbReference type="CDD" id="cd00156">
    <property type="entry name" value="REC"/>
    <property type="match status" value="1"/>
</dbReference>
<dbReference type="PANTHER" id="PTHR43065">
    <property type="entry name" value="SENSOR HISTIDINE KINASE"/>
    <property type="match status" value="1"/>
</dbReference>
<dbReference type="PROSITE" id="PS50110">
    <property type="entry name" value="RESPONSE_REGULATORY"/>
    <property type="match status" value="1"/>
</dbReference>
<feature type="non-terminal residue" evidence="9">
    <location>
        <position position="1"/>
    </location>
</feature>
<dbReference type="PANTHER" id="PTHR43065:SF46">
    <property type="entry name" value="C4-DICARBOXYLATE TRANSPORT SENSOR PROTEIN DCTB"/>
    <property type="match status" value="1"/>
</dbReference>
<evidence type="ECO:0000256" key="5">
    <source>
        <dbReference type="ARBA" id="ARBA00022840"/>
    </source>
</evidence>
<dbReference type="SUPFAM" id="SSF55874">
    <property type="entry name" value="ATPase domain of HSP90 chaperone/DNA topoisomerase II/histidine kinase"/>
    <property type="match status" value="1"/>
</dbReference>
<dbReference type="GO" id="GO:0005524">
    <property type="term" value="F:ATP binding"/>
    <property type="evidence" value="ECO:0007669"/>
    <property type="project" value="UniProtKB-KW"/>
</dbReference>
<evidence type="ECO:0000256" key="2">
    <source>
        <dbReference type="ARBA" id="ARBA00022679"/>
    </source>
</evidence>
<dbReference type="Pfam" id="PF00512">
    <property type="entry name" value="HisKA"/>
    <property type="match status" value="1"/>
</dbReference>
<dbReference type="EMBL" id="BARS01005535">
    <property type="protein sequence ID" value="GAF74868.1"/>
    <property type="molecule type" value="Genomic_DNA"/>
</dbReference>
<keyword evidence="1" id="KW-0597">Phosphoprotein</keyword>